<sequence>MIADVGITALCKAGAALLTGPGAVPALPFCMSIGSAAGMYVGATYQNDLS</sequence>
<accession>A0A8D3WM13</accession>
<evidence type="ECO:0000313" key="1">
    <source>
        <dbReference type="EMBL" id="ADW07618.1"/>
    </source>
</evidence>
<protein>
    <submittedName>
        <fullName evidence="1">Uncharacterized protein</fullName>
    </submittedName>
</protein>
<proteinExistence type="predicted"/>
<name>A0A8D3WM13_STRFA</name>
<dbReference type="EMBL" id="CP002475">
    <property type="protein sequence ID" value="ADW07618.1"/>
    <property type="molecule type" value="Genomic_DNA"/>
</dbReference>
<dbReference type="AlphaFoldDB" id="A0A8D3WM13"/>
<dbReference type="KEGG" id="sfa:Sfla_6242"/>
<dbReference type="OrthoDB" id="166951at2"/>
<evidence type="ECO:0000313" key="2">
    <source>
        <dbReference type="Proteomes" id="UP000002066"/>
    </source>
</evidence>
<dbReference type="Proteomes" id="UP000002066">
    <property type="component" value="Chromosome"/>
</dbReference>
<organism evidence="1 2">
    <name type="scientific">Streptomyces pratensis (strain ATCC 33331 / IAF-45CD)</name>
    <dbReference type="NCBI Taxonomy" id="591167"/>
    <lineage>
        <taxon>Bacteria</taxon>
        <taxon>Bacillati</taxon>
        <taxon>Actinomycetota</taxon>
        <taxon>Actinomycetes</taxon>
        <taxon>Kitasatosporales</taxon>
        <taxon>Streptomycetaceae</taxon>
        <taxon>Streptomyces</taxon>
    </lineage>
</organism>
<reference evidence="1 2" key="1">
    <citation type="submission" date="2011-01" db="EMBL/GenBank/DDBJ databases">
        <title>Complete sequence of chromosome of Streptomyces flavogriseus ATCC 33331.</title>
        <authorList>
            <consortium name="US DOE Joint Genome Institute"/>
            <person name="Lucas S."/>
            <person name="Copeland A."/>
            <person name="Lapidus A."/>
            <person name="Cheng J.-F."/>
            <person name="Goodwin L."/>
            <person name="Pitluck S."/>
            <person name="Davenport K."/>
            <person name="Detter J.C."/>
            <person name="Han C."/>
            <person name="Tapia R."/>
            <person name="Land M."/>
            <person name="Hauser L."/>
            <person name="Kyrpides N."/>
            <person name="Ivanova N."/>
            <person name="Ovchinnikova G."/>
            <person name="Pagani I."/>
            <person name="Brumm P."/>
            <person name="Mead D."/>
            <person name="Woyke T."/>
        </authorList>
    </citation>
    <scope>NUCLEOTIDE SEQUENCE [LARGE SCALE GENOMIC DNA]</scope>
    <source>
        <strain evidence="2">ATCC 33331 / IAF-45CD</strain>
    </source>
</reference>
<gene>
    <name evidence="1" type="ordered locus">Sfla_6242</name>
</gene>